<dbReference type="Proteomes" id="UP000589036">
    <property type="component" value="Unassembled WGS sequence"/>
</dbReference>
<dbReference type="AlphaFoldDB" id="A0A852TTR9"/>
<sequence>MAAIPLQAARQERGWTQSQVIARMRRAADEQLASDGNLMRQLSRWENGGQVSKRYQTIFCRV</sequence>
<dbReference type="EMBL" id="JACCCC010000001">
    <property type="protein sequence ID" value="NYE46697.1"/>
    <property type="molecule type" value="Genomic_DNA"/>
</dbReference>
<organism evidence="1 2">
    <name type="scientific">Spinactinospora alkalitolerans</name>
    <dbReference type="NCBI Taxonomy" id="687207"/>
    <lineage>
        <taxon>Bacteria</taxon>
        <taxon>Bacillati</taxon>
        <taxon>Actinomycetota</taxon>
        <taxon>Actinomycetes</taxon>
        <taxon>Streptosporangiales</taxon>
        <taxon>Nocardiopsidaceae</taxon>
        <taxon>Spinactinospora</taxon>
    </lineage>
</organism>
<proteinExistence type="predicted"/>
<name>A0A852TTR9_9ACTN</name>
<gene>
    <name evidence="1" type="ORF">HDA32_001817</name>
</gene>
<comment type="caution">
    <text evidence="1">The sequence shown here is derived from an EMBL/GenBank/DDBJ whole genome shotgun (WGS) entry which is preliminary data.</text>
</comment>
<keyword evidence="2" id="KW-1185">Reference proteome</keyword>
<evidence type="ECO:0000313" key="2">
    <source>
        <dbReference type="Proteomes" id="UP000589036"/>
    </source>
</evidence>
<accession>A0A852TTR9</accession>
<reference evidence="1 2" key="1">
    <citation type="submission" date="2020-07" db="EMBL/GenBank/DDBJ databases">
        <title>Sequencing the genomes of 1000 actinobacteria strains.</title>
        <authorList>
            <person name="Klenk H.-P."/>
        </authorList>
    </citation>
    <scope>NUCLEOTIDE SEQUENCE [LARGE SCALE GENOMIC DNA]</scope>
    <source>
        <strain evidence="1 2">CXB654</strain>
    </source>
</reference>
<evidence type="ECO:0000313" key="1">
    <source>
        <dbReference type="EMBL" id="NYE46697.1"/>
    </source>
</evidence>
<dbReference type="RefSeq" id="WP_218882382.1">
    <property type="nucleotide sequence ID" value="NZ_BAAAYY010000033.1"/>
</dbReference>
<protein>
    <submittedName>
        <fullName evidence="1">Transcriptional regulator with XRE-family HTH domain</fullName>
    </submittedName>
</protein>